<dbReference type="CDD" id="cd00038">
    <property type="entry name" value="CAP_ED"/>
    <property type="match status" value="1"/>
</dbReference>
<dbReference type="SUPFAM" id="SSF46785">
    <property type="entry name" value="Winged helix' DNA-binding domain"/>
    <property type="match status" value="1"/>
</dbReference>
<gene>
    <name evidence="6" type="ORF">LDX50_01780</name>
</gene>
<name>A0A9X1HK26_9BACT</name>
<keyword evidence="3" id="KW-0804">Transcription</keyword>
<accession>A0A9X1HK26</accession>
<dbReference type="SUPFAM" id="SSF51206">
    <property type="entry name" value="cAMP-binding domain-like"/>
    <property type="match status" value="1"/>
</dbReference>
<dbReference type="InterPro" id="IPR014710">
    <property type="entry name" value="RmlC-like_jellyroll"/>
</dbReference>
<dbReference type="InterPro" id="IPR036390">
    <property type="entry name" value="WH_DNA-bd_sf"/>
</dbReference>
<dbReference type="InterPro" id="IPR018490">
    <property type="entry name" value="cNMP-bd_dom_sf"/>
</dbReference>
<evidence type="ECO:0000313" key="7">
    <source>
        <dbReference type="Proteomes" id="UP001139409"/>
    </source>
</evidence>
<protein>
    <submittedName>
        <fullName evidence="6">Crp/Fnr family transcriptional regulator</fullName>
    </submittedName>
</protein>
<evidence type="ECO:0000313" key="6">
    <source>
        <dbReference type="EMBL" id="MCA6073573.1"/>
    </source>
</evidence>
<dbReference type="PROSITE" id="PS50042">
    <property type="entry name" value="CNMP_BINDING_3"/>
    <property type="match status" value="1"/>
</dbReference>
<reference evidence="6" key="1">
    <citation type="submission" date="2021-09" db="EMBL/GenBank/DDBJ databases">
        <title>Fulvivirga sp. isolated from coastal sediment.</title>
        <authorList>
            <person name="Yu H."/>
        </authorList>
    </citation>
    <scope>NUCLEOTIDE SEQUENCE</scope>
    <source>
        <strain evidence="6">1062</strain>
    </source>
</reference>
<dbReference type="Gene3D" id="2.60.120.10">
    <property type="entry name" value="Jelly Rolls"/>
    <property type="match status" value="1"/>
</dbReference>
<keyword evidence="1" id="KW-0805">Transcription regulation</keyword>
<dbReference type="SMART" id="SM00419">
    <property type="entry name" value="HTH_CRP"/>
    <property type="match status" value="1"/>
</dbReference>
<evidence type="ECO:0000256" key="2">
    <source>
        <dbReference type="ARBA" id="ARBA00023125"/>
    </source>
</evidence>
<dbReference type="InterPro" id="IPR000595">
    <property type="entry name" value="cNMP-bd_dom"/>
</dbReference>
<dbReference type="AlphaFoldDB" id="A0A9X1HK26"/>
<dbReference type="PROSITE" id="PS51063">
    <property type="entry name" value="HTH_CRP_2"/>
    <property type="match status" value="1"/>
</dbReference>
<comment type="caution">
    <text evidence="6">The sequence shown here is derived from an EMBL/GenBank/DDBJ whole genome shotgun (WGS) entry which is preliminary data.</text>
</comment>
<dbReference type="InterPro" id="IPR050397">
    <property type="entry name" value="Env_Response_Regulators"/>
</dbReference>
<dbReference type="PANTHER" id="PTHR24567">
    <property type="entry name" value="CRP FAMILY TRANSCRIPTIONAL REGULATORY PROTEIN"/>
    <property type="match status" value="1"/>
</dbReference>
<evidence type="ECO:0000256" key="3">
    <source>
        <dbReference type="ARBA" id="ARBA00023163"/>
    </source>
</evidence>
<keyword evidence="7" id="KW-1185">Reference proteome</keyword>
<sequence length="216" mass="24600">METSVSEAKSRAKDVLSLMGFEEKLLEEILSTGRVKKVKAGQTIISPGVRAEEIPLVIEGTLKVMRQDEAGNEIFLYYLEGGDTCAMSITCCLENKLSEFVAIAEEDSLLWLIPVSSMDAWVSKYPSFRRFVFASYQSRFDELLTAIDSVAFMKMDERLYKYLLDKKQASGSYVINKTHQEIARELNTSRVVVSRLIKKLENEGKVEQHRNRIEIL</sequence>
<feature type="domain" description="Cyclic nucleotide-binding" evidence="4">
    <location>
        <begin position="17"/>
        <end position="84"/>
    </location>
</feature>
<organism evidence="6 7">
    <name type="scientific">Fulvivirga sedimenti</name>
    <dbReference type="NCBI Taxonomy" id="2879465"/>
    <lineage>
        <taxon>Bacteria</taxon>
        <taxon>Pseudomonadati</taxon>
        <taxon>Bacteroidota</taxon>
        <taxon>Cytophagia</taxon>
        <taxon>Cytophagales</taxon>
        <taxon>Fulvivirgaceae</taxon>
        <taxon>Fulvivirga</taxon>
    </lineage>
</organism>
<dbReference type="GO" id="GO:0003677">
    <property type="term" value="F:DNA binding"/>
    <property type="evidence" value="ECO:0007669"/>
    <property type="project" value="UniProtKB-KW"/>
</dbReference>
<keyword evidence="2" id="KW-0238">DNA-binding</keyword>
<dbReference type="Proteomes" id="UP001139409">
    <property type="component" value="Unassembled WGS sequence"/>
</dbReference>
<feature type="domain" description="HTH crp-type" evidence="5">
    <location>
        <begin position="153"/>
        <end position="216"/>
    </location>
</feature>
<evidence type="ECO:0000259" key="4">
    <source>
        <dbReference type="PROSITE" id="PS50042"/>
    </source>
</evidence>
<evidence type="ECO:0000259" key="5">
    <source>
        <dbReference type="PROSITE" id="PS51063"/>
    </source>
</evidence>
<dbReference type="Pfam" id="PF13545">
    <property type="entry name" value="HTH_Crp_2"/>
    <property type="match status" value="1"/>
</dbReference>
<dbReference type="EMBL" id="JAIXNE010000001">
    <property type="protein sequence ID" value="MCA6073573.1"/>
    <property type="molecule type" value="Genomic_DNA"/>
</dbReference>
<dbReference type="Pfam" id="PF00027">
    <property type="entry name" value="cNMP_binding"/>
    <property type="match status" value="1"/>
</dbReference>
<dbReference type="RefSeq" id="WP_225696688.1">
    <property type="nucleotide sequence ID" value="NZ_JAIXNE010000001.1"/>
</dbReference>
<dbReference type="InterPro" id="IPR012318">
    <property type="entry name" value="HTH_CRP"/>
</dbReference>
<dbReference type="Gene3D" id="1.10.10.10">
    <property type="entry name" value="Winged helix-like DNA-binding domain superfamily/Winged helix DNA-binding domain"/>
    <property type="match status" value="1"/>
</dbReference>
<dbReference type="PANTHER" id="PTHR24567:SF26">
    <property type="entry name" value="REGULATORY PROTEIN YEIL"/>
    <property type="match status" value="1"/>
</dbReference>
<dbReference type="GO" id="GO:0003700">
    <property type="term" value="F:DNA-binding transcription factor activity"/>
    <property type="evidence" value="ECO:0007669"/>
    <property type="project" value="TreeGrafter"/>
</dbReference>
<dbReference type="InterPro" id="IPR036388">
    <property type="entry name" value="WH-like_DNA-bd_sf"/>
</dbReference>
<evidence type="ECO:0000256" key="1">
    <source>
        <dbReference type="ARBA" id="ARBA00023015"/>
    </source>
</evidence>
<proteinExistence type="predicted"/>
<dbReference type="SMART" id="SM00100">
    <property type="entry name" value="cNMP"/>
    <property type="match status" value="1"/>
</dbReference>
<dbReference type="GO" id="GO:0005829">
    <property type="term" value="C:cytosol"/>
    <property type="evidence" value="ECO:0007669"/>
    <property type="project" value="TreeGrafter"/>
</dbReference>